<dbReference type="AlphaFoldDB" id="A0AB34IFG5"/>
<sequence>MPSPLSPPKSVRRMNRARNSDGTEPIDTPSLPGSPPKSCGSKMRRPHSVLAHGSFSGLDEDWYTTPTPELNSPPKSVRCLRYAIASDDEEDSLPASSMVHRSPEKAATPVVPASPAPRATPSRCLRLTPARLARAAKLPRSPAVANLITSDVVAQAMPFSHSPGPQAQGRHPILSGGGENLNPQTPSPQHLVTRGAQKARNGDSSPAGRLVKDVPVLSLSSFPKTFQSGSGAEQLRMLHGALHQASRPQSITELIDVLPKDKFDTKRLELLLDVMRSRKLANCTSGLWTVAS</sequence>
<proteinExistence type="predicted"/>
<feature type="region of interest" description="Disordered" evidence="1">
    <location>
        <begin position="1"/>
        <end position="75"/>
    </location>
</feature>
<feature type="compositionally biased region" description="Polar residues" evidence="1">
    <location>
        <begin position="64"/>
        <end position="74"/>
    </location>
</feature>
<gene>
    <name evidence="2" type="ORF">AB1Y20_013383</name>
</gene>
<evidence type="ECO:0000256" key="1">
    <source>
        <dbReference type="SAM" id="MobiDB-lite"/>
    </source>
</evidence>
<organism evidence="2 3">
    <name type="scientific">Prymnesium parvum</name>
    <name type="common">Toxic golden alga</name>
    <dbReference type="NCBI Taxonomy" id="97485"/>
    <lineage>
        <taxon>Eukaryota</taxon>
        <taxon>Haptista</taxon>
        <taxon>Haptophyta</taxon>
        <taxon>Prymnesiophyceae</taxon>
        <taxon>Prymnesiales</taxon>
        <taxon>Prymnesiaceae</taxon>
        <taxon>Prymnesium</taxon>
    </lineage>
</organism>
<feature type="compositionally biased region" description="Low complexity" evidence="1">
    <location>
        <begin position="106"/>
        <end position="121"/>
    </location>
</feature>
<feature type="region of interest" description="Disordered" evidence="1">
    <location>
        <begin position="159"/>
        <end position="209"/>
    </location>
</feature>
<evidence type="ECO:0000313" key="3">
    <source>
        <dbReference type="Proteomes" id="UP001515480"/>
    </source>
</evidence>
<dbReference type="EMBL" id="JBGBPQ010000026">
    <property type="protein sequence ID" value="KAL1498859.1"/>
    <property type="molecule type" value="Genomic_DNA"/>
</dbReference>
<name>A0AB34IFG5_PRYPA</name>
<feature type="compositionally biased region" description="Polar residues" evidence="1">
    <location>
        <begin position="181"/>
        <end position="190"/>
    </location>
</feature>
<feature type="region of interest" description="Disordered" evidence="1">
    <location>
        <begin position="89"/>
        <end position="121"/>
    </location>
</feature>
<keyword evidence="3" id="KW-1185">Reference proteome</keyword>
<evidence type="ECO:0000313" key="2">
    <source>
        <dbReference type="EMBL" id="KAL1498859.1"/>
    </source>
</evidence>
<dbReference type="Proteomes" id="UP001515480">
    <property type="component" value="Unassembled WGS sequence"/>
</dbReference>
<comment type="caution">
    <text evidence="2">The sequence shown here is derived from an EMBL/GenBank/DDBJ whole genome shotgun (WGS) entry which is preliminary data.</text>
</comment>
<accession>A0AB34IFG5</accession>
<reference evidence="2 3" key="1">
    <citation type="journal article" date="2024" name="Science">
        <title>Giant polyketide synthase enzymes in the biosynthesis of giant marine polyether toxins.</title>
        <authorList>
            <person name="Fallon T.R."/>
            <person name="Shende V.V."/>
            <person name="Wierzbicki I.H."/>
            <person name="Pendleton A.L."/>
            <person name="Watervoot N.F."/>
            <person name="Auber R.P."/>
            <person name="Gonzalez D.J."/>
            <person name="Wisecaver J.H."/>
            <person name="Moore B.S."/>
        </authorList>
    </citation>
    <scope>NUCLEOTIDE SEQUENCE [LARGE SCALE GENOMIC DNA]</scope>
    <source>
        <strain evidence="2 3">12B1</strain>
    </source>
</reference>
<protein>
    <submittedName>
        <fullName evidence="2">Uncharacterized protein</fullName>
    </submittedName>
</protein>